<reference evidence="2" key="1">
    <citation type="submission" date="2022-10" db="EMBL/GenBank/DDBJ databases">
        <authorList>
            <person name="Chen Y."/>
            <person name="Dougan E. K."/>
            <person name="Chan C."/>
            <person name="Rhodes N."/>
            <person name="Thang M."/>
        </authorList>
    </citation>
    <scope>NUCLEOTIDE SEQUENCE</scope>
</reference>
<name>A0A9P1CLQ8_9DINO</name>
<evidence type="ECO:0000256" key="1">
    <source>
        <dbReference type="SAM" id="MobiDB-lite"/>
    </source>
</evidence>
<dbReference type="Proteomes" id="UP001152797">
    <property type="component" value="Unassembled WGS sequence"/>
</dbReference>
<dbReference type="EMBL" id="CAMXCT010001789">
    <property type="protein sequence ID" value="CAI3993083.1"/>
    <property type="molecule type" value="Genomic_DNA"/>
</dbReference>
<reference evidence="3" key="2">
    <citation type="submission" date="2024-04" db="EMBL/GenBank/DDBJ databases">
        <authorList>
            <person name="Chen Y."/>
            <person name="Shah S."/>
            <person name="Dougan E. K."/>
            <person name="Thang M."/>
            <person name="Chan C."/>
        </authorList>
    </citation>
    <scope>NUCLEOTIDE SEQUENCE [LARGE SCALE GENOMIC DNA]</scope>
</reference>
<gene>
    <name evidence="2" type="ORF">C1SCF055_LOCUS19863</name>
</gene>
<feature type="region of interest" description="Disordered" evidence="1">
    <location>
        <begin position="3169"/>
        <end position="3189"/>
    </location>
</feature>
<dbReference type="EMBL" id="CAMXCT020001789">
    <property type="protein sequence ID" value="CAL1146458.1"/>
    <property type="molecule type" value="Genomic_DNA"/>
</dbReference>
<proteinExistence type="predicted"/>
<evidence type="ECO:0000313" key="3">
    <source>
        <dbReference type="EMBL" id="CAL1146458.1"/>
    </source>
</evidence>
<evidence type="ECO:0000313" key="4">
    <source>
        <dbReference type="Proteomes" id="UP001152797"/>
    </source>
</evidence>
<accession>A0A9P1CLQ8</accession>
<protein>
    <submittedName>
        <fullName evidence="2">Uncharacterized protein</fullName>
    </submittedName>
</protein>
<sequence>MAYYSYDACGNAPDCYNNFESEPRCPYDPSGSGTFMVHKGSCECLFQGLELPVSVYTNYPLEQPGRYANLTYIRIFGTTCAAWDQVPGTPWAQYCPPTADWCHSNYNFCQLPWCFVGDSCESKLMAHEFSGSQAAYYSYDTCLSTPDCKTMPFDDACPFDSADTGWATAQECPESWSDVCDCLYQGNFLPPELYTQFPEDEPGKYSMVPNIAIYGTACAAWDQVPGTPWSHQCAPGSNWSSPNFNWCQLPWCFVDKRCASRIPSVVFNGSMAYYSYDTCGNTPDCYNDFSSDKRCPYDPYGTKSYKVHKGHNCECIYQGRELPSSWFNWNDTDVSDTFGENFIGVYGTTCAAWAQMPGMPDAHLCPAHADWCNSHNNWCQLPWCYVDQSCETKVTSRMIEGSLAPAYYSYDTCLSTPDCKTMPFDDACPFDSADTGWATAQECPESWSDVCDCLYQGNFLPPELYTQFPEDEPGKYSMVPNIAIYGTACAAWDQVPGTPWSHQCAPGSNWSSPNFNWCQLPWCFVDKRCASRIPSVVFNGSMAYYSYDTCGNTPDCYNDFSSDKRCPYDPYGTKSYKVHKGHNCECILHGSHLPADVYTLYPLGEPGKYANLTHISVYGTTCAAWDQMPSTPWAPYCPRDADWCRSEFNFCQLPFCYVTEACDSRVPSSLFQGSSTAAYYSYDTCLSTPDCKTMPFDDACPFDSVDTGWATAQECPESWSDVCDCLYQGNFLPPELYTQFPEDEPGKYSMVPNIAIYGTACAAWDQVPGTPWSHQCAPGSNWSSPNFNWCQLPWCFVDKRCASRIPSVVFNGSMAYYSYDTCGNTPDCYNDFSSDKRCPYDPYGTKSYKVHKGHNCECILHGSHLPADVYTLYPLGEPGKYANLTHISVYGTTCAAWDQMPSTPWAPYCPRDADWCRSEFNFCQLPFCYVTEACDSRVPSSLFQGSSTAAYYSYDTCLSTPDCKTMPFDDACPFDSADTGWATAQECPESWSDVCDCLYQGNFLPPELYTQFPEDEPGKYSMVPNIAIYGTACAAWDQVPGTPWSHQCAPGSNWSSPNFNWCQLPWCFVDKRCASRIPSVVFNGSMAYYSYDTCGNTPDCYNDFSSDKRCPYDPYGTKSYKVHKGHNCECILHGSHLPADVYTLYPLGEPGKYANLTHISVYGTTCAAWDQMPSTPWAPYCPRDADWCRSEFNFCQLPFCYVSAECPRKIPTRIWHGVASGPAVNSSMAWMASHFSYDTCLSTPDCYSRPFDAACPFDWVHSGWSTQQRCPYSWSDVCQCTYQGRLLPPDLYMNFPLDFPGKYQHLPNIAAYGTSCAAWDQVPGTPLHSSCKPGSNWTSQEHNWCQVPWCYVHPSCPSSIATHLFEGSMTASYSYDACGNAPDCYANSSVDSQTYCPYDPSGDKSYKIHKSRGCECIYQGRQLPSYFYMDFPLSDRGRYANLSLISIYGTTCAAWDQFPETPGFQYCPPDTVDRRATWQESRCQCIFQGGTLPEDVYTHFPLEAPGRHATLTNIKLYGSSCAAWDQFPGTPHLQNCPPGSNWSHPDHNWCQLPWCYVSSSCVYKIPSRAFNGSNLYYSYEICGAVPDCYNDFAIDKRCPYDPYGTQSYVVHKGNGCECSYHGVELPESVYRNYPVDAPGKYENASYIKIYGTSCAAWDQMPGTPWIEYCPSTADWCNSMYNWCQLPWCFVGSSCSTRVATTVFAGSEAAFLSYDTCLSAPDCSTTPYDIRCPFDRHDNNWATPQECPDSWSDVCECIFQGSNLPSEVYLNHPRDQPGQFASLPNIAAYGTSCASWDTVPGTPLSARCRPDSNWSSSTYNFCQLPWCYVNSTCASHRVSSLFNGSIASFYSYDACGNAPDCYSQFESDPRCPYDPYNNEHYHIYKDDCECLYHGQQLPPDLISKYPATNPGQYAMLPNVRIYGTSCAAWDQFPGTPHYPQCRPESDWCHSNYNWCQLPWCFVSEKCASRVASGTFQGAGMYYSYDTCLSTPNCYTFPYDSVCPFDPLDSGWSTPQICKTSWSDICKCTYQWSLLPATLIQNYPRSQPGRHAALANIQIYGTSCGSRTMWYSYDSCGNVPDCYNDFAIDKRCPYDPYGTQSYVVHKGNGCECSYHGVELPESVYRNYPVDAPGKYENASYIKIYGTSCAAWDQMPGTPWIEYCPSTADWCNSMYNWCQLPWCFVGSSCSTRVATTVFAGSEAAFLSYDTCLSAPDCSTTPYDMRCPFDSNTLSWSTGAFCVDSWSDVCQCLYQGRELPGDIIAQYPLQQPGQFASLPNVALYGTACATWDSLPGTPFAHRCQPGSDWSGGDKNWCQLPWCYVSKGCVTSHASSVFNGSELAYYSYDACGNAPNCYDDFATDSRCPFDPHQSGGYTLHKGQGCECIHAGRELPTDLLLNYPLNDPGKYANLTYARIYGTSCAAWDAMPKTPWSQYCLPGSDWCSTDYNWCTVPWCYVSDSCATRIMDTTFHGPGAQFYSYDTCLSSPRCRRDPFDPQCPFDSKDNGWSTAEDCPDSWSDVCTCIYQGLTLPEDLYTNFPTTEPGRYSTLRNIAIYGTACAPWDVVPETPFAPFCPPGMDWSSKSFNWCSISWCYVDASCVTRLPSRAFTGSQAYFSYDACGNAPDCYTDFDNNPKCPYDPYGSSTYAVHKGGKCACSYQGFELPFEVYNNFPLSSPGAYASLAHISVYGTTCAPWDQLPGTPWASYCPPGSDFSSPDHNWCQLPWCFVSSQCPSKIPSNVFNGTNLFYSYDVCGNAPNCYHDFSGDPRCPFDPTKSFSFTLHKTEGCECKYHGYELDSNIYMSYPTSFPGKYATLPGIKIYGTSCAAWDQMPATPWSSYCPYGADWCHSNYNFCQLPWCYVGAECSSKMPSMVFEGAADMYYSYDTCFSTPNCREDHLDRWCYVSEACASKLPSRIFGESNSTLYYSYTTCMNTPDCYTFPYDPRCPFDKMDLNWSTAAECTDGWTGIAGVPITSFDLVVEVSDIWSFEAPAVLDSVVGIGAAPADHVFIDRVLYRVAISYALLWASVQVTPDQMAQAAASAAGVSPSLAGASSSRRLDSLEAEEAESRRLQNVFQLFVASTNAADLASLQTKISSTSNLETALSSLGISAVTQATSLAAQQVVVAMKMLAADPLAMPLPVPDSTRLAAQLGQQLGMDVVVTIENEALYTPPTSTTMTMTSTTTRTGTTTSVTQTTSSTTTISTTTTSITTTTLVIETRMIIEGVEYITTEIEAWAVGYKYCLPETHTMTSTTMTTTGQYVGAAEIGGEVVFQVCRDIFVEDPPTSMECYWKGPLSLDWVKFGGTGTCAAALCRCPAWKAGNPQHQIRLTLAGKDYYTTESLAIAGGCLGRKLNGLRVHFHVCTDLVGPVICNWRRRGEGYWFPFEGYGSCYERKCSCPPITTDMFYDMRVPSTTDPSLHGLVASLTSCIIL</sequence>
<keyword evidence="4" id="KW-1185">Reference proteome</keyword>
<evidence type="ECO:0000313" key="2">
    <source>
        <dbReference type="EMBL" id="CAI3993083.1"/>
    </source>
</evidence>
<dbReference type="OrthoDB" id="430568at2759"/>
<dbReference type="EMBL" id="CAMXCT030001789">
    <property type="protein sequence ID" value="CAL4780395.1"/>
    <property type="molecule type" value="Genomic_DNA"/>
</dbReference>
<organism evidence="2">
    <name type="scientific">Cladocopium goreaui</name>
    <dbReference type="NCBI Taxonomy" id="2562237"/>
    <lineage>
        <taxon>Eukaryota</taxon>
        <taxon>Sar</taxon>
        <taxon>Alveolata</taxon>
        <taxon>Dinophyceae</taxon>
        <taxon>Suessiales</taxon>
        <taxon>Symbiodiniaceae</taxon>
        <taxon>Cladocopium</taxon>
    </lineage>
</organism>
<comment type="caution">
    <text evidence="2">The sequence shown here is derived from an EMBL/GenBank/DDBJ whole genome shotgun (WGS) entry which is preliminary data.</text>
</comment>